<dbReference type="AlphaFoldDB" id="A0A919P8C5"/>
<dbReference type="RefSeq" id="WP_239070908.1">
    <property type="nucleotide sequence ID" value="NZ_BONK01000013.1"/>
</dbReference>
<sequence>MAQDQRLTIGLDVGGTKVLGVVVDAQGYVRHEILAATVPGADGVVAGAVAAVQTLATRAGVAVDDLAGVGIGLPGVVRAADGTVEHAVNLGIEGRVPLATMLAEALGGTVPVRVENDLNVAVVGSAHALGPQAQDIGFLALGTGVAAGLLLDGRLRRGAWGAAGEIGHLTLVPGGLPCKCGQLGCLEQYASGSALDAAWPSRQGLPSPAEVFAAAEAGDPDAVALRDQFAWAVASAVRILVLTCDVRHVVIGGGVSSLGEPLLRAVRGELDREAQASPFLRTVRLSERVTLTPVGVPVGALGAAIVGRGAQP</sequence>
<reference evidence="2" key="1">
    <citation type="submission" date="2021-01" db="EMBL/GenBank/DDBJ databases">
        <title>Whole genome shotgun sequence of Cellulomonas chitinilytica NBRC 110799.</title>
        <authorList>
            <person name="Komaki H."/>
            <person name="Tamura T."/>
        </authorList>
    </citation>
    <scope>NUCLEOTIDE SEQUENCE</scope>
    <source>
        <strain evidence="2">NBRC 110799</strain>
    </source>
</reference>
<dbReference type="Gene3D" id="3.30.420.40">
    <property type="match status" value="2"/>
</dbReference>
<dbReference type="InterPro" id="IPR000600">
    <property type="entry name" value="ROK"/>
</dbReference>
<dbReference type="EMBL" id="BONK01000013">
    <property type="protein sequence ID" value="GIG22784.1"/>
    <property type="molecule type" value="Genomic_DNA"/>
</dbReference>
<dbReference type="PANTHER" id="PTHR18964:SF149">
    <property type="entry name" value="BIFUNCTIONAL UDP-N-ACETYLGLUCOSAMINE 2-EPIMERASE_N-ACETYLMANNOSAMINE KINASE"/>
    <property type="match status" value="1"/>
</dbReference>
<evidence type="ECO:0000256" key="1">
    <source>
        <dbReference type="ARBA" id="ARBA00006479"/>
    </source>
</evidence>
<comment type="similarity">
    <text evidence="1">Belongs to the ROK (NagC/XylR) family.</text>
</comment>
<proteinExistence type="inferred from homology"/>
<dbReference type="SUPFAM" id="SSF53067">
    <property type="entry name" value="Actin-like ATPase domain"/>
    <property type="match status" value="1"/>
</dbReference>
<dbReference type="Proteomes" id="UP000632740">
    <property type="component" value="Unassembled WGS sequence"/>
</dbReference>
<gene>
    <name evidence="2" type="ORF">Cch01nite_35080</name>
</gene>
<dbReference type="InterPro" id="IPR043129">
    <property type="entry name" value="ATPase_NBD"/>
</dbReference>
<dbReference type="PANTHER" id="PTHR18964">
    <property type="entry name" value="ROK (REPRESSOR, ORF, KINASE) FAMILY"/>
    <property type="match status" value="1"/>
</dbReference>
<keyword evidence="3" id="KW-1185">Reference proteome</keyword>
<accession>A0A919P8C5</accession>
<dbReference type="Pfam" id="PF00480">
    <property type="entry name" value="ROK"/>
    <property type="match status" value="1"/>
</dbReference>
<organism evidence="2 3">
    <name type="scientific">Cellulomonas chitinilytica</name>
    <dbReference type="NCBI Taxonomy" id="398759"/>
    <lineage>
        <taxon>Bacteria</taxon>
        <taxon>Bacillati</taxon>
        <taxon>Actinomycetota</taxon>
        <taxon>Actinomycetes</taxon>
        <taxon>Micrococcales</taxon>
        <taxon>Cellulomonadaceae</taxon>
        <taxon>Cellulomonas</taxon>
    </lineage>
</organism>
<name>A0A919P8C5_9CELL</name>
<comment type="caution">
    <text evidence="2">The sequence shown here is derived from an EMBL/GenBank/DDBJ whole genome shotgun (WGS) entry which is preliminary data.</text>
</comment>
<evidence type="ECO:0000313" key="2">
    <source>
        <dbReference type="EMBL" id="GIG22784.1"/>
    </source>
</evidence>
<protein>
    <submittedName>
        <fullName evidence="2">NagC family transcriptional regulator</fullName>
    </submittedName>
</protein>
<evidence type="ECO:0000313" key="3">
    <source>
        <dbReference type="Proteomes" id="UP000632740"/>
    </source>
</evidence>